<dbReference type="Pfam" id="PF00089">
    <property type="entry name" value="Trypsin"/>
    <property type="match status" value="1"/>
</dbReference>
<keyword evidence="9" id="KW-0732">Signal</keyword>
<evidence type="ECO:0000259" key="10">
    <source>
        <dbReference type="PROSITE" id="PS50240"/>
    </source>
</evidence>
<evidence type="ECO:0000256" key="9">
    <source>
        <dbReference type="SAM" id="SignalP"/>
    </source>
</evidence>
<keyword evidence="6 8" id="KW-0720">Serine protease</keyword>
<evidence type="ECO:0000313" key="12">
    <source>
        <dbReference type="Proteomes" id="UP001233999"/>
    </source>
</evidence>
<evidence type="ECO:0000256" key="4">
    <source>
        <dbReference type="ARBA" id="ARBA00022670"/>
    </source>
</evidence>
<dbReference type="EMBL" id="JASPKZ010008111">
    <property type="protein sequence ID" value="KAJ9580880.1"/>
    <property type="molecule type" value="Genomic_DNA"/>
</dbReference>
<keyword evidence="4 8" id="KW-0645">Protease</keyword>
<dbReference type="GO" id="GO:0005576">
    <property type="term" value="C:extracellular region"/>
    <property type="evidence" value="ECO:0007669"/>
    <property type="project" value="UniProtKB-SubCell"/>
</dbReference>
<dbReference type="InterPro" id="IPR018114">
    <property type="entry name" value="TRYPSIN_HIS"/>
</dbReference>
<keyword evidence="3" id="KW-0964">Secreted</keyword>
<feature type="chain" id="PRO_5042240819" description="Peptidase S1 domain-containing protein" evidence="9">
    <location>
        <begin position="17"/>
        <end position="255"/>
    </location>
</feature>
<dbReference type="PROSITE" id="PS00135">
    <property type="entry name" value="TRYPSIN_SER"/>
    <property type="match status" value="1"/>
</dbReference>
<dbReference type="Proteomes" id="UP001233999">
    <property type="component" value="Unassembled WGS sequence"/>
</dbReference>
<dbReference type="CDD" id="cd00190">
    <property type="entry name" value="Tryp_SPc"/>
    <property type="match status" value="1"/>
</dbReference>
<dbReference type="GO" id="GO:0016485">
    <property type="term" value="P:protein processing"/>
    <property type="evidence" value="ECO:0007669"/>
    <property type="project" value="UniProtKB-ARBA"/>
</dbReference>
<dbReference type="InterPro" id="IPR043504">
    <property type="entry name" value="Peptidase_S1_PA_chymotrypsin"/>
</dbReference>
<dbReference type="AlphaFoldDB" id="A0AAD7ZHQ4"/>
<evidence type="ECO:0000313" key="11">
    <source>
        <dbReference type="EMBL" id="KAJ9580880.1"/>
    </source>
</evidence>
<reference evidence="11" key="2">
    <citation type="submission" date="2023-05" db="EMBL/GenBank/DDBJ databases">
        <authorList>
            <person name="Fouks B."/>
        </authorList>
    </citation>
    <scope>NUCLEOTIDE SEQUENCE</scope>
    <source>
        <strain evidence="11">Stay&amp;Tobe</strain>
        <tissue evidence="11">Testes</tissue>
    </source>
</reference>
<comment type="caution">
    <text evidence="11">The sequence shown here is derived from an EMBL/GenBank/DDBJ whole genome shotgun (WGS) entry which is preliminary data.</text>
</comment>
<dbReference type="PROSITE" id="PS00134">
    <property type="entry name" value="TRYPSIN_HIS"/>
    <property type="match status" value="1"/>
</dbReference>
<dbReference type="InterPro" id="IPR009003">
    <property type="entry name" value="Peptidase_S1_PA"/>
</dbReference>
<feature type="domain" description="Peptidase S1" evidence="10">
    <location>
        <begin position="31"/>
        <end position="254"/>
    </location>
</feature>
<dbReference type="PANTHER" id="PTHR24276:SF98">
    <property type="entry name" value="FI18310P1-RELATED"/>
    <property type="match status" value="1"/>
</dbReference>
<dbReference type="PROSITE" id="PS50240">
    <property type="entry name" value="TRYPSIN_DOM"/>
    <property type="match status" value="1"/>
</dbReference>
<dbReference type="FunFam" id="2.40.10.10:FF:000047">
    <property type="entry name" value="Trypsin eta"/>
    <property type="match status" value="1"/>
</dbReference>
<dbReference type="InterPro" id="IPR001254">
    <property type="entry name" value="Trypsin_dom"/>
</dbReference>
<dbReference type="SMART" id="SM00020">
    <property type="entry name" value="Tryp_SPc"/>
    <property type="match status" value="1"/>
</dbReference>
<evidence type="ECO:0000256" key="1">
    <source>
        <dbReference type="ARBA" id="ARBA00004613"/>
    </source>
</evidence>
<dbReference type="Gene3D" id="2.40.10.10">
    <property type="entry name" value="Trypsin-like serine proteases"/>
    <property type="match status" value="1"/>
</dbReference>
<dbReference type="SUPFAM" id="SSF50494">
    <property type="entry name" value="Trypsin-like serine proteases"/>
    <property type="match status" value="1"/>
</dbReference>
<evidence type="ECO:0000256" key="5">
    <source>
        <dbReference type="ARBA" id="ARBA00022801"/>
    </source>
</evidence>
<dbReference type="PRINTS" id="PR00722">
    <property type="entry name" value="CHYMOTRYPSIN"/>
</dbReference>
<dbReference type="GO" id="GO:0004252">
    <property type="term" value="F:serine-type endopeptidase activity"/>
    <property type="evidence" value="ECO:0007669"/>
    <property type="project" value="InterPro"/>
</dbReference>
<reference evidence="11" key="1">
    <citation type="journal article" date="2023" name="IScience">
        <title>Live-bearing cockroach genome reveals convergent evolutionary mechanisms linked to viviparity in insects and beyond.</title>
        <authorList>
            <person name="Fouks B."/>
            <person name="Harrison M.C."/>
            <person name="Mikhailova A.A."/>
            <person name="Marchal E."/>
            <person name="English S."/>
            <person name="Carruthers M."/>
            <person name="Jennings E.C."/>
            <person name="Chiamaka E.L."/>
            <person name="Frigard R.A."/>
            <person name="Pippel M."/>
            <person name="Attardo G.M."/>
            <person name="Benoit J.B."/>
            <person name="Bornberg-Bauer E."/>
            <person name="Tobe S.S."/>
        </authorList>
    </citation>
    <scope>NUCLEOTIDE SEQUENCE</scope>
    <source>
        <strain evidence="11">Stay&amp;Tobe</strain>
    </source>
</reference>
<evidence type="ECO:0000256" key="3">
    <source>
        <dbReference type="ARBA" id="ARBA00022525"/>
    </source>
</evidence>
<comment type="subcellular location">
    <subcellularLocation>
        <location evidence="1">Secreted</location>
    </subcellularLocation>
</comment>
<keyword evidence="12" id="KW-1185">Reference proteome</keyword>
<comment type="similarity">
    <text evidence="2">Belongs to the peptidase S1 family.</text>
</comment>
<gene>
    <name evidence="11" type="ORF">L9F63_023941</name>
</gene>
<dbReference type="PANTHER" id="PTHR24276">
    <property type="entry name" value="POLYSERASE-RELATED"/>
    <property type="match status" value="1"/>
</dbReference>
<sequence>MLCLAVILTLLAGAIGAPTEAFYDLTSSGRIVNGTDAKLGDYPFIYLKLFIIITHMCGASIINECTILTAAHCVSGDKPEYLSVLVGTVTLDRDGARHQVSEIIVHEGYNPSNTYINDIAILKLSSRIHFSNTVQAVRLPAQSATTAGGTPAVVIGWGLPYVIMNNLQRVDIGVYSDSECQRIHYFTVHNTNICAGVPEGGKGQCSGDSGGPLMANGHQVGIVSWSVKPCTVAPYPGVYTEVSHYVTWIQRHSHF</sequence>
<dbReference type="InterPro" id="IPR033116">
    <property type="entry name" value="TRYPSIN_SER"/>
</dbReference>
<feature type="non-terminal residue" evidence="11">
    <location>
        <position position="1"/>
    </location>
</feature>
<dbReference type="InterPro" id="IPR001314">
    <property type="entry name" value="Peptidase_S1A"/>
</dbReference>
<accession>A0AAD7ZHQ4</accession>
<dbReference type="InterPro" id="IPR050430">
    <property type="entry name" value="Peptidase_S1"/>
</dbReference>
<evidence type="ECO:0000256" key="6">
    <source>
        <dbReference type="ARBA" id="ARBA00022825"/>
    </source>
</evidence>
<feature type="signal peptide" evidence="9">
    <location>
        <begin position="1"/>
        <end position="16"/>
    </location>
</feature>
<protein>
    <recommendedName>
        <fullName evidence="10">Peptidase S1 domain-containing protein</fullName>
    </recommendedName>
</protein>
<evidence type="ECO:0000256" key="8">
    <source>
        <dbReference type="RuleBase" id="RU363034"/>
    </source>
</evidence>
<organism evidence="11 12">
    <name type="scientific">Diploptera punctata</name>
    <name type="common">Pacific beetle cockroach</name>
    <dbReference type="NCBI Taxonomy" id="6984"/>
    <lineage>
        <taxon>Eukaryota</taxon>
        <taxon>Metazoa</taxon>
        <taxon>Ecdysozoa</taxon>
        <taxon>Arthropoda</taxon>
        <taxon>Hexapoda</taxon>
        <taxon>Insecta</taxon>
        <taxon>Pterygota</taxon>
        <taxon>Neoptera</taxon>
        <taxon>Polyneoptera</taxon>
        <taxon>Dictyoptera</taxon>
        <taxon>Blattodea</taxon>
        <taxon>Blaberoidea</taxon>
        <taxon>Blaberidae</taxon>
        <taxon>Diplopterinae</taxon>
        <taxon>Diploptera</taxon>
    </lineage>
</organism>
<evidence type="ECO:0000256" key="2">
    <source>
        <dbReference type="ARBA" id="ARBA00007664"/>
    </source>
</evidence>
<evidence type="ECO:0000256" key="7">
    <source>
        <dbReference type="ARBA" id="ARBA00023157"/>
    </source>
</evidence>
<name>A0AAD7ZHQ4_DIPPU</name>
<keyword evidence="7" id="KW-1015">Disulfide bond</keyword>
<proteinExistence type="inferred from homology"/>
<keyword evidence="5 8" id="KW-0378">Hydrolase</keyword>